<feature type="compositionally biased region" description="Acidic residues" evidence="1">
    <location>
        <begin position="413"/>
        <end position="429"/>
    </location>
</feature>
<evidence type="ECO:0000313" key="3">
    <source>
        <dbReference type="Proteomes" id="UP001152607"/>
    </source>
</evidence>
<feature type="compositionally biased region" description="Low complexity" evidence="1">
    <location>
        <begin position="29"/>
        <end position="41"/>
    </location>
</feature>
<evidence type="ECO:0000256" key="1">
    <source>
        <dbReference type="SAM" id="MobiDB-lite"/>
    </source>
</evidence>
<organism evidence="2 3">
    <name type="scientific">Periconia digitata</name>
    <dbReference type="NCBI Taxonomy" id="1303443"/>
    <lineage>
        <taxon>Eukaryota</taxon>
        <taxon>Fungi</taxon>
        <taxon>Dikarya</taxon>
        <taxon>Ascomycota</taxon>
        <taxon>Pezizomycotina</taxon>
        <taxon>Dothideomycetes</taxon>
        <taxon>Pleosporomycetidae</taxon>
        <taxon>Pleosporales</taxon>
        <taxon>Massarineae</taxon>
        <taxon>Periconiaceae</taxon>
        <taxon>Periconia</taxon>
    </lineage>
</organism>
<feature type="compositionally biased region" description="Basic residues" evidence="1">
    <location>
        <begin position="445"/>
        <end position="457"/>
    </location>
</feature>
<feature type="compositionally biased region" description="Low complexity" evidence="1">
    <location>
        <begin position="291"/>
        <end position="300"/>
    </location>
</feature>
<dbReference type="EMBL" id="CAOQHR010000007">
    <property type="protein sequence ID" value="CAI6337097.1"/>
    <property type="molecule type" value="Genomic_DNA"/>
</dbReference>
<comment type="caution">
    <text evidence="2">The sequence shown here is derived from an EMBL/GenBank/DDBJ whole genome shotgun (WGS) entry which is preliminary data.</text>
</comment>
<dbReference type="AlphaFoldDB" id="A0A9W4UM00"/>
<feature type="compositionally biased region" description="Polar residues" evidence="1">
    <location>
        <begin position="387"/>
        <end position="397"/>
    </location>
</feature>
<reference evidence="2" key="1">
    <citation type="submission" date="2023-01" db="EMBL/GenBank/DDBJ databases">
        <authorList>
            <person name="Van Ghelder C."/>
            <person name="Rancurel C."/>
        </authorList>
    </citation>
    <scope>NUCLEOTIDE SEQUENCE</scope>
    <source>
        <strain evidence="2">CNCM I-4278</strain>
    </source>
</reference>
<proteinExistence type="predicted"/>
<feature type="region of interest" description="Disordered" evidence="1">
    <location>
        <begin position="91"/>
        <end position="185"/>
    </location>
</feature>
<feature type="compositionally biased region" description="Polar residues" evidence="1">
    <location>
        <begin position="114"/>
        <end position="139"/>
    </location>
</feature>
<protein>
    <submittedName>
        <fullName evidence="2">Uncharacterized protein</fullName>
    </submittedName>
</protein>
<gene>
    <name evidence="2" type="ORF">PDIGIT_LOCUS10205</name>
</gene>
<dbReference type="OrthoDB" id="5423493at2759"/>
<sequence length="537" mass="58523">MPRPRKAKVASTTARVAKPSQPADPTPPKKQLSKSSQKASAVGAQPLDEFSDDSDGLVVRATRSRSRMPWQFEPQKDVDFTMTGALLAEDVQTDALGGSNHTPQSKTPKRTRRSLNSAQVSSVTKTPASETRQGRSTRASARGTPTEDVDSSGFGDQLLSFTSLGSDSPAHGTRPPSAIKVGATPAHEQSVLALANFKRRPRQHSLLRSVQPTTDVEDNDLDDFDFDSFLPEAESTPLHVHKAAPGEITGNDSGVNLSSSGSRGKKRKLSPVVQVPRSSPPYDAGAADVESPPLSSPGLPEVIHSAEEMQRAQGGEEPDPYSETMAPPMSSSDYEHDVIDVPRPTRRAARTTRATSTRVTGDIDSEEEAEEEATRSLKQTRGKQKTKNGSGISTAKLQSLLPRRRTQIRKEVDEYDIPEDSDSDLDELALPERRSTAASKPVGQRTKKKTRAAKKPTAKAQKNPRTYGRRQSSDKENQEEREEEVDDGSDAEDTIEVATTTKPSNHLELMAKKFEEVDEFELDFESVSYVQTSSPSR</sequence>
<feature type="compositionally biased region" description="Acidic residues" evidence="1">
    <location>
        <begin position="479"/>
        <end position="495"/>
    </location>
</feature>
<name>A0A9W4UM00_9PLEO</name>
<keyword evidence="3" id="KW-1185">Reference proteome</keyword>
<feature type="compositionally biased region" description="Low complexity" evidence="1">
    <location>
        <begin position="270"/>
        <end position="281"/>
    </location>
</feature>
<accession>A0A9W4UM00</accession>
<feature type="compositionally biased region" description="Low complexity" evidence="1">
    <location>
        <begin position="351"/>
        <end position="360"/>
    </location>
</feature>
<feature type="region of interest" description="Disordered" evidence="1">
    <location>
        <begin position="198"/>
        <end position="503"/>
    </location>
</feature>
<feature type="region of interest" description="Disordered" evidence="1">
    <location>
        <begin position="1"/>
        <end position="56"/>
    </location>
</feature>
<dbReference type="Proteomes" id="UP001152607">
    <property type="component" value="Unassembled WGS sequence"/>
</dbReference>
<evidence type="ECO:0000313" key="2">
    <source>
        <dbReference type="EMBL" id="CAI6337097.1"/>
    </source>
</evidence>
<feature type="compositionally biased region" description="Acidic residues" evidence="1">
    <location>
        <begin position="215"/>
        <end position="226"/>
    </location>
</feature>